<gene>
    <name evidence="2" type="ORF">MAR_027978</name>
</gene>
<organism evidence="2 3">
    <name type="scientific">Mya arenaria</name>
    <name type="common">Soft-shell clam</name>
    <dbReference type="NCBI Taxonomy" id="6604"/>
    <lineage>
        <taxon>Eukaryota</taxon>
        <taxon>Metazoa</taxon>
        <taxon>Spiralia</taxon>
        <taxon>Lophotrochozoa</taxon>
        <taxon>Mollusca</taxon>
        <taxon>Bivalvia</taxon>
        <taxon>Autobranchia</taxon>
        <taxon>Heteroconchia</taxon>
        <taxon>Euheterodonta</taxon>
        <taxon>Imparidentia</taxon>
        <taxon>Neoheterodontei</taxon>
        <taxon>Myida</taxon>
        <taxon>Myoidea</taxon>
        <taxon>Myidae</taxon>
        <taxon>Mya</taxon>
    </lineage>
</organism>
<evidence type="ECO:0000313" key="2">
    <source>
        <dbReference type="EMBL" id="WAQ95288.1"/>
    </source>
</evidence>
<feature type="region of interest" description="Disordered" evidence="1">
    <location>
        <begin position="1"/>
        <end position="35"/>
    </location>
</feature>
<dbReference type="Proteomes" id="UP001164746">
    <property type="component" value="Chromosome 2"/>
</dbReference>
<name>A0ABY7DED4_MYAAR</name>
<keyword evidence="3" id="KW-1185">Reference proteome</keyword>
<evidence type="ECO:0000256" key="1">
    <source>
        <dbReference type="SAM" id="MobiDB-lite"/>
    </source>
</evidence>
<feature type="compositionally biased region" description="Basic and acidic residues" evidence="1">
    <location>
        <begin position="14"/>
        <end position="23"/>
    </location>
</feature>
<proteinExistence type="predicted"/>
<reference evidence="2" key="1">
    <citation type="submission" date="2022-11" db="EMBL/GenBank/DDBJ databases">
        <title>Centuries of genome instability and evolution in soft-shell clam transmissible cancer (bioRxiv).</title>
        <authorList>
            <person name="Hart S.F.M."/>
            <person name="Yonemitsu M.A."/>
            <person name="Giersch R.M."/>
            <person name="Beal B.F."/>
            <person name="Arriagada G."/>
            <person name="Davis B.W."/>
            <person name="Ostrander E.A."/>
            <person name="Goff S.P."/>
            <person name="Metzger M.J."/>
        </authorList>
    </citation>
    <scope>NUCLEOTIDE SEQUENCE</scope>
    <source>
        <strain evidence="2">MELC-2E11</strain>
        <tissue evidence="2">Siphon/mantle</tissue>
    </source>
</reference>
<protein>
    <submittedName>
        <fullName evidence="2">Uncharacterized protein</fullName>
    </submittedName>
</protein>
<evidence type="ECO:0000313" key="3">
    <source>
        <dbReference type="Proteomes" id="UP001164746"/>
    </source>
</evidence>
<feature type="compositionally biased region" description="Basic residues" evidence="1">
    <location>
        <begin position="1"/>
        <end position="13"/>
    </location>
</feature>
<accession>A0ABY7DED4</accession>
<dbReference type="EMBL" id="CP111013">
    <property type="protein sequence ID" value="WAQ95288.1"/>
    <property type="molecule type" value="Genomic_DNA"/>
</dbReference>
<sequence length="133" mass="15235">MCVRNVRRRKGSRKLPEEDRSGRSDNANPGNVYELPLDTETDIHNTKDEYEVIPADVNYYMTIKEDQSPAGPFLDTVQNVDSVSSERNVYTQLDVDRLNDRAKEYQQLTLKDPDDYLVPVRTAKIGNINTSNL</sequence>